<dbReference type="Proteomes" id="UP000268014">
    <property type="component" value="Unassembled WGS sequence"/>
</dbReference>
<dbReference type="Gene3D" id="1.20.1270.60">
    <property type="entry name" value="Arfaptin homology (AH) domain/BAR domain"/>
    <property type="match status" value="1"/>
</dbReference>
<dbReference type="SUPFAM" id="SSF103657">
    <property type="entry name" value="BAR/IMD domain-like"/>
    <property type="match status" value="1"/>
</dbReference>
<evidence type="ECO:0000313" key="1">
    <source>
        <dbReference type="EMBL" id="VDO52366.1"/>
    </source>
</evidence>
<dbReference type="WBParaSite" id="HPLM_0001430401-mRNA-1">
    <property type="protein sequence ID" value="HPLM_0001430401-mRNA-1"/>
    <property type="gene ID" value="HPLM_0001430401"/>
</dbReference>
<accession>A0A158QQ81</accession>
<evidence type="ECO:0000313" key="2">
    <source>
        <dbReference type="Proteomes" id="UP000268014"/>
    </source>
</evidence>
<protein>
    <submittedName>
        <fullName evidence="3">Foie-gras_1 domain-containing protein</fullName>
    </submittedName>
</protein>
<reference evidence="3" key="1">
    <citation type="submission" date="2016-04" db="UniProtKB">
        <authorList>
            <consortium name="WormBaseParasite"/>
        </authorList>
    </citation>
    <scope>IDENTIFICATION</scope>
</reference>
<dbReference type="STRING" id="6290.A0A158QQ81"/>
<dbReference type="InterPro" id="IPR027267">
    <property type="entry name" value="AH/BAR_dom_sf"/>
</dbReference>
<dbReference type="EMBL" id="UZAF01018515">
    <property type="protein sequence ID" value="VDO52366.1"/>
    <property type="molecule type" value="Genomic_DNA"/>
</dbReference>
<sequence length="152" mass="16785">MRCNISEEAKQAYVHALHDANDIQNAHYSQHLPEALARMRAIDLERIKDTKMAMQLCLASEVDVQSIIGSIDLSLQLTYVSHKTAAEVKVMLFSSCYASDSLMKVVVRNTSTGIPFNTPVIRNLSLSSSALDVSNGSLERLRSVWTLAMVST</sequence>
<gene>
    <name evidence="1" type="ORF">HPLM_LOCUS14296</name>
</gene>
<dbReference type="AlphaFoldDB" id="A0A158QQ81"/>
<keyword evidence="2" id="KW-1185">Reference proteome</keyword>
<organism evidence="3">
    <name type="scientific">Haemonchus placei</name>
    <name type="common">Barber's pole worm</name>
    <dbReference type="NCBI Taxonomy" id="6290"/>
    <lineage>
        <taxon>Eukaryota</taxon>
        <taxon>Metazoa</taxon>
        <taxon>Ecdysozoa</taxon>
        <taxon>Nematoda</taxon>
        <taxon>Chromadorea</taxon>
        <taxon>Rhabditida</taxon>
        <taxon>Rhabditina</taxon>
        <taxon>Rhabditomorpha</taxon>
        <taxon>Strongyloidea</taxon>
        <taxon>Trichostrongylidae</taxon>
        <taxon>Haemonchus</taxon>
    </lineage>
</organism>
<reference evidence="1 2" key="2">
    <citation type="submission" date="2018-11" db="EMBL/GenBank/DDBJ databases">
        <authorList>
            <consortium name="Pathogen Informatics"/>
        </authorList>
    </citation>
    <scope>NUCLEOTIDE SEQUENCE [LARGE SCALE GENOMIC DNA]</scope>
    <source>
        <strain evidence="1 2">MHpl1</strain>
    </source>
</reference>
<name>A0A158QQ81_HAEPC</name>
<evidence type="ECO:0000313" key="3">
    <source>
        <dbReference type="WBParaSite" id="HPLM_0001430401-mRNA-1"/>
    </source>
</evidence>
<proteinExistence type="predicted"/>